<protein>
    <submittedName>
        <fullName evidence="2">Glycine cleavage system H protein</fullName>
    </submittedName>
</protein>
<feature type="domain" description="Lipoyl-binding" evidence="1">
    <location>
        <begin position="27"/>
        <end position="108"/>
    </location>
</feature>
<dbReference type="EMBL" id="LKCM01000283">
    <property type="protein sequence ID" value="KPQ41906.1"/>
    <property type="molecule type" value="Genomic_DNA"/>
</dbReference>
<dbReference type="PANTHER" id="PTHR11715:SF3">
    <property type="entry name" value="GLYCINE CLEAVAGE SYSTEM H PROTEIN-RELATED"/>
    <property type="match status" value="1"/>
</dbReference>
<dbReference type="Pfam" id="PF01597">
    <property type="entry name" value="GCV_H"/>
    <property type="match status" value="1"/>
</dbReference>
<accession>A0A0N8KQE4</accession>
<reference evidence="2 3" key="1">
    <citation type="submission" date="2015-09" db="EMBL/GenBank/DDBJ databases">
        <title>A metagenomics-based metabolic model of nitrate-dependent anaerobic oxidation of methane by Methanoperedens-like archaea.</title>
        <authorList>
            <person name="Arshad A."/>
            <person name="Speth D.R."/>
            <person name="De Graaf R.M."/>
            <person name="Op Den Camp H.J."/>
            <person name="Jetten M.S."/>
            <person name="Welte C.U."/>
        </authorList>
    </citation>
    <scope>NUCLEOTIDE SEQUENCE [LARGE SCALE GENOMIC DNA]</scope>
</reference>
<evidence type="ECO:0000313" key="2">
    <source>
        <dbReference type="EMBL" id="KPQ41906.1"/>
    </source>
</evidence>
<organism evidence="2 3">
    <name type="scientific">Candidatus Methanoperedens nitratireducens</name>
    <dbReference type="NCBI Taxonomy" id="1392998"/>
    <lineage>
        <taxon>Archaea</taxon>
        <taxon>Methanobacteriati</taxon>
        <taxon>Methanobacteriota</taxon>
        <taxon>Stenosarchaea group</taxon>
        <taxon>Methanomicrobia</taxon>
        <taxon>Methanosarcinales</taxon>
        <taxon>ANME-2 cluster</taxon>
        <taxon>Candidatus Methanoperedentaceae</taxon>
        <taxon>Candidatus Methanoperedens</taxon>
    </lineage>
</organism>
<dbReference type="Proteomes" id="UP000050360">
    <property type="component" value="Unassembled WGS sequence"/>
</dbReference>
<proteinExistence type="predicted"/>
<name>A0A0N8KQE4_9EURY</name>
<dbReference type="SUPFAM" id="SSF51230">
    <property type="entry name" value="Single hybrid motif"/>
    <property type="match status" value="1"/>
</dbReference>
<gene>
    <name evidence="2" type="primary">gcvH_2</name>
    <name evidence="2" type="ORF">MPEBLZ_03521</name>
</gene>
<sequence>MKAYEFDFPEDRYYMKNHVWLKPENGEILIGITELGQSLSKGIVHIDLPEIGESIKKGDMLVAYETIKAVSQISVPFDTKITSVNEKLWDDPNVINSDPYNEWIVKVKGKFDESKVMKVEEATGYYVRLIAKERERYAGN</sequence>
<dbReference type="Gene3D" id="2.40.50.100">
    <property type="match status" value="1"/>
</dbReference>
<dbReference type="GO" id="GO:0009249">
    <property type="term" value="P:protein lipoylation"/>
    <property type="evidence" value="ECO:0007669"/>
    <property type="project" value="TreeGrafter"/>
</dbReference>
<evidence type="ECO:0000313" key="3">
    <source>
        <dbReference type="Proteomes" id="UP000050360"/>
    </source>
</evidence>
<dbReference type="CDD" id="cd06848">
    <property type="entry name" value="GCS_H"/>
    <property type="match status" value="1"/>
</dbReference>
<dbReference type="GO" id="GO:0005960">
    <property type="term" value="C:glycine cleavage complex"/>
    <property type="evidence" value="ECO:0007669"/>
    <property type="project" value="InterPro"/>
</dbReference>
<dbReference type="InterPro" id="IPR011053">
    <property type="entry name" value="Single_hybrid_motif"/>
</dbReference>
<dbReference type="InterPro" id="IPR033753">
    <property type="entry name" value="GCV_H/Fam206"/>
</dbReference>
<evidence type="ECO:0000259" key="1">
    <source>
        <dbReference type="PROSITE" id="PS50968"/>
    </source>
</evidence>
<dbReference type="GO" id="GO:0019464">
    <property type="term" value="P:glycine decarboxylation via glycine cleavage system"/>
    <property type="evidence" value="ECO:0007669"/>
    <property type="project" value="InterPro"/>
</dbReference>
<dbReference type="AlphaFoldDB" id="A0A0N8KQE4"/>
<comment type="caution">
    <text evidence="2">The sequence shown here is derived from an EMBL/GenBank/DDBJ whole genome shotgun (WGS) entry which is preliminary data.</text>
</comment>
<dbReference type="InterPro" id="IPR000089">
    <property type="entry name" value="Biotin_lipoyl"/>
</dbReference>
<dbReference type="PANTHER" id="PTHR11715">
    <property type="entry name" value="GLYCINE CLEAVAGE SYSTEM H PROTEIN"/>
    <property type="match status" value="1"/>
</dbReference>
<dbReference type="GO" id="GO:0005737">
    <property type="term" value="C:cytoplasm"/>
    <property type="evidence" value="ECO:0007669"/>
    <property type="project" value="TreeGrafter"/>
</dbReference>
<dbReference type="PROSITE" id="PS50968">
    <property type="entry name" value="BIOTINYL_LIPOYL"/>
    <property type="match status" value="1"/>
</dbReference>
<dbReference type="InterPro" id="IPR002930">
    <property type="entry name" value="GCV_H"/>
</dbReference>